<evidence type="ECO:0000256" key="6">
    <source>
        <dbReference type="ARBA" id="ARBA00023306"/>
    </source>
</evidence>
<keyword evidence="6" id="KW-0131">Cell cycle</keyword>
<dbReference type="InterPro" id="IPR006776">
    <property type="entry name" value="SsgB"/>
</dbReference>
<dbReference type="GO" id="GO:0030435">
    <property type="term" value="P:sporulation resulting in formation of a cellular spore"/>
    <property type="evidence" value="ECO:0007669"/>
    <property type="project" value="UniProtKB-KW"/>
</dbReference>
<evidence type="ECO:0000256" key="4">
    <source>
        <dbReference type="ARBA" id="ARBA00022969"/>
    </source>
</evidence>
<dbReference type="EMBL" id="JACHJV010000001">
    <property type="protein sequence ID" value="MBB4925473.1"/>
    <property type="molecule type" value="Genomic_DNA"/>
</dbReference>
<keyword evidence="3" id="KW-0132">Cell division</keyword>
<dbReference type="InterPro" id="IPR038658">
    <property type="entry name" value="SsgB_sf"/>
</dbReference>
<dbReference type="Proteomes" id="UP000540506">
    <property type="component" value="Unassembled WGS sequence"/>
</dbReference>
<dbReference type="GO" id="GO:0030428">
    <property type="term" value="C:cell septum"/>
    <property type="evidence" value="ECO:0007669"/>
    <property type="project" value="UniProtKB-SubCell"/>
</dbReference>
<dbReference type="GO" id="GO:0000917">
    <property type="term" value="P:division septum assembly"/>
    <property type="evidence" value="ECO:0007669"/>
    <property type="project" value="UniProtKB-KW"/>
</dbReference>
<keyword evidence="5" id="KW-0717">Septation</keyword>
<protein>
    <recommendedName>
        <fullName evidence="9">Sporulation and cell division protein SsgA</fullName>
    </recommendedName>
</protein>
<evidence type="ECO:0000256" key="2">
    <source>
        <dbReference type="ARBA" id="ARBA00009323"/>
    </source>
</evidence>
<evidence type="ECO:0008006" key="9">
    <source>
        <dbReference type="Google" id="ProtNLM"/>
    </source>
</evidence>
<dbReference type="Pfam" id="PF04686">
    <property type="entry name" value="SsgA"/>
    <property type="match status" value="1"/>
</dbReference>
<keyword evidence="4" id="KW-0749">Sporulation</keyword>
<organism evidence="7 8">
    <name type="scientific">Kitasatospora kifunensis</name>
    <name type="common">Streptomyces kifunensis</name>
    <dbReference type="NCBI Taxonomy" id="58351"/>
    <lineage>
        <taxon>Bacteria</taxon>
        <taxon>Bacillati</taxon>
        <taxon>Actinomycetota</taxon>
        <taxon>Actinomycetes</taxon>
        <taxon>Kitasatosporales</taxon>
        <taxon>Streptomycetaceae</taxon>
        <taxon>Kitasatospora</taxon>
    </lineage>
</organism>
<evidence type="ECO:0000256" key="5">
    <source>
        <dbReference type="ARBA" id="ARBA00023210"/>
    </source>
</evidence>
<dbReference type="RefSeq" id="WP_184937701.1">
    <property type="nucleotide sequence ID" value="NZ_JACHJV010000001.1"/>
</dbReference>
<reference evidence="7 8" key="1">
    <citation type="submission" date="2020-08" db="EMBL/GenBank/DDBJ databases">
        <title>Sequencing the genomes of 1000 actinobacteria strains.</title>
        <authorList>
            <person name="Klenk H.-P."/>
        </authorList>
    </citation>
    <scope>NUCLEOTIDE SEQUENCE [LARGE SCALE GENOMIC DNA]</scope>
    <source>
        <strain evidence="7 8">DSM 41654</strain>
    </source>
</reference>
<evidence type="ECO:0000256" key="3">
    <source>
        <dbReference type="ARBA" id="ARBA00022618"/>
    </source>
</evidence>
<dbReference type="Gene3D" id="2.30.31.20">
    <property type="entry name" value="Sporulation-specific cell division protein SsgB"/>
    <property type="match status" value="1"/>
</dbReference>
<keyword evidence="8" id="KW-1185">Reference proteome</keyword>
<sequence>MRSAVVEQAVHARLILSSHCSTQLRVTLRYRAADPLAVRMAFPAEYSLDTAAPLDEPTEPAPGAEVVWVFARQLLASGLDLPSGLGDVHIRPSRGPHTMVELRAPEGVALLRFEAGDLRRFLWASYRCVPEGQEGRHLDADRALAELLG</sequence>
<evidence type="ECO:0000256" key="1">
    <source>
        <dbReference type="ARBA" id="ARBA00004431"/>
    </source>
</evidence>
<name>A0A7W7R4U8_KITKI</name>
<evidence type="ECO:0000313" key="8">
    <source>
        <dbReference type="Proteomes" id="UP000540506"/>
    </source>
</evidence>
<accession>A0A7W7R4U8</accession>
<comment type="caution">
    <text evidence="7">The sequence shown here is derived from an EMBL/GenBank/DDBJ whole genome shotgun (WGS) entry which is preliminary data.</text>
</comment>
<comment type="similarity">
    <text evidence="2">Belongs to the SsgA family.</text>
</comment>
<gene>
    <name evidence="7" type="ORF">FHR34_004466</name>
</gene>
<evidence type="ECO:0000313" key="7">
    <source>
        <dbReference type="EMBL" id="MBB4925473.1"/>
    </source>
</evidence>
<proteinExistence type="inferred from homology"/>
<comment type="subcellular location">
    <subcellularLocation>
        <location evidence="1">Cell septum</location>
    </subcellularLocation>
</comment>
<dbReference type="AlphaFoldDB" id="A0A7W7R4U8"/>